<sequence length="139" mass="15906">MKKVYKILASLLTIIFYWVIFPLFLFWFSFKVQIGRLNIPNLLAYGIGFIVVVYGLYWYIGAGIAQHKSGVKISRNYKYASFLSRLLQLNPPDKLITTGIYAKSRNPMFFGYTVILIGIGILLRSVSILVIFIPAFIIN</sequence>
<protein>
    <recommendedName>
        <fullName evidence="7">Isoprenylcysteine carboxylmethyltransferase family protein</fullName>
    </recommendedName>
</protein>
<dbReference type="Pfam" id="PF04191">
    <property type="entry name" value="PEMT"/>
    <property type="match status" value="1"/>
</dbReference>
<evidence type="ECO:0000256" key="4">
    <source>
        <dbReference type="ARBA" id="ARBA00023136"/>
    </source>
</evidence>
<feature type="transmembrane region" description="Helical" evidence="5">
    <location>
        <begin position="42"/>
        <end position="65"/>
    </location>
</feature>
<comment type="caution">
    <text evidence="6">The sequence shown here is derived from an EMBL/GenBank/DDBJ whole genome shotgun (WGS) entry which is preliminary data.</text>
</comment>
<evidence type="ECO:0000256" key="2">
    <source>
        <dbReference type="ARBA" id="ARBA00022692"/>
    </source>
</evidence>
<evidence type="ECO:0000256" key="5">
    <source>
        <dbReference type="SAM" id="Phobius"/>
    </source>
</evidence>
<keyword evidence="2 5" id="KW-0812">Transmembrane</keyword>
<feature type="transmembrane region" description="Helical" evidence="5">
    <location>
        <begin position="7"/>
        <end position="30"/>
    </location>
</feature>
<name>X1AMF7_9ZZZZ</name>
<comment type="subcellular location">
    <subcellularLocation>
        <location evidence="1">Endomembrane system</location>
        <topology evidence="1">Multi-pass membrane protein</topology>
    </subcellularLocation>
</comment>
<keyword evidence="3 5" id="KW-1133">Transmembrane helix</keyword>
<proteinExistence type="predicted"/>
<dbReference type="GO" id="GO:0012505">
    <property type="term" value="C:endomembrane system"/>
    <property type="evidence" value="ECO:0007669"/>
    <property type="project" value="UniProtKB-SubCell"/>
</dbReference>
<evidence type="ECO:0000256" key="1">
    <source>
        <dbReference type="ARBA" id="ARBA00004127"/>
    </source>
</evidence>
<feature type="transmembrane region" description="Helical" evidence="5">
    <location>
        <begin position="109"/>
        <end position="138"/>
    </location>
</feature>
<evidence type="ECO:0008006" key="7">
    <source>
        <dbReference type="Google" id="ProtNLM"/>
    </source>
</evidence>
<evidence type="ECO:0000313" key="6">
    <source>
        <dbReference type="EMBL" id="GAG70647.1"/>
    </source>
</evidence>
<dbReference type="Gene3D" id="1.20.120.1630">
    <property type="match status" value="1"/>
</dbReference>
<reference evidence="6" key="1">
    <citation type="journal article" date="2014" name="Front. Microbiol.">
        <title>High frequency of phylogenetically diverse reductive dehalogenase-homologous genes in deep subseafloor sedimentary metagenomes.</title>
        <authorList>
            <person name="Kawai M."/>
            <person name="Futagami T."/>
            <person name="Toyoda A."/>
            <person name="Takaki Y."/>
            <person name="Nishi S."/>
            <person name="Hori S."/>
            <person name="Arai W."/>
            <person name="Tsubouchi T."/>
            <person name="Morono Y."/>
            <person name="Uchiyama I."/>
            <person name="Ito T."/>
            <person name="Fujiyama A."/>
            <person name="Inagaki F."/>
            <person name="Takami H."/>
        </authorList>
    </citation>
    <scope>NUCLEOTIDE SEQUENCE</scope>
    <source>
        <strain evidence="6">Expedition CK06-06</strain>
    </source>
</reference>
<gene>
    <name evidence="6" type="ORF">S01H4_05349</name>
</gene>
<evidence type="ECO:0000256" key="3">
    <source>
        <dbReference type="ARBA" id="ARBA00022989"/>
    </source>
</evidence>
<dbReference type="AlphaFoldDB" id="X1AMF7"/>
<keyword evidence="4 5" id="KW-0472">Membrane</keyword>
<dbReference type="EMBL" id="BART01001541">
    <property type="protein sequence ID" value="GAG70647.1"/>
    <property type="molecule type" value="Genomic_DNA"/>
</dbReference>
<organism evidence="6">
    <name type="scientific">marine sediment metagenome</name>
    <dbReference type="NCBI Taxonomy" id="412755"/>
    <lineage>
        <taxon>unclassified sequences</taxon>
        <taxon>metagenomes</taxon>
        <taxon>ecological metagenomes</taxon>
    </lineage>
</organism>
<accession>X1AMF7</accession>
<dbReference type="InterPro" id="IPR007318">
    <property type="entry name" value="Phopholipid_MeTrfase"/>
</dbReference>